<reference evidence="2 3" key="1">
    <citation type="submission" date="2019-04" db="EMBL/GenBank/DDBJ databases">
        <title>Friends and foes A comparative genomics study of 23 Aspergillus species from section Flavi.</title>
        <authorList>
            <consortium name="DOE Joint Genome Institute"/>
            <person name="Kjaerbolling I."/>
            <person name="Vesth T."/>
            <person name="Frisvad J.C."/>
            <person name="Nybo J.L."/>
            <person name="Theobald S."/>
            <person name="Kildgaard S."/>
            <person name="Isbrandt T."/>
            <person name="Kuo A."/>
            <person name="Sato A."/>
            <person name="Lyhne E.K."/>
            <person name="Kogle M.E."/>
            <person name="Wiebenga A."/>
            <person name="Kun R.S."/>
            <person name="Lubbers R.J."/>
            <person name="Makela M.R."/>
            <person name="Barry K."/>
            <person name="Chovatia M."/>
            <person name="Clum A."/>
            <person name="Daum C."/>
            <person name="Haridas S."/>
            <person name="He G."/>
            <person name="LaButti K."/>
            <person name="Lipzen A."/>
            <person name="Mondo S."/>
            <person name="Riley R."/>
            <person name="Salamov A."/>
            <person name="Simmons B.A."/>
            <person name="Magnuson J.K."/>
            <person name="Henrissat B."/>
            <person name="Mortensen U.H."/>
            <person name="Larsen T.O."/>
            <person name="Devries R.P."/>
            <person name="Grigoriev I.V."/>
            <person name="Machida M."/>
            <person name="Baker S.E."/>
            <person name="Andersen M.R."/>
        </authorList>
    </citation>
    <scope>NUCLEOTIDE SEQUENCE [LARGE SCALE GENOMIC DNA]</scope>
    <source>
        <strain evidence="2 3">CBS 151.66</strain>
    </source>
</reference>
<dbReference type="Proteomes" id="UP000326565">
    <property type="component" value="Unassembled WGS sequence"/>
</dbReference>
<protein>
    <submittedName>
        <fullName evidence="2">Uncharacterized protein</fullName>
    </submittedName>
</protein>
<evidence type="ECO:0000313" key="3">
    <source>
        <dbReference type="Proteomes" id="UP000326565"/>
    </source>
</evidence>
<name>A0A5N5XHI1_9EURO</name>
<keyword evidence="1" id="KW-0812">Transmembrane</keyword>
<sequence>MFCYSVMPPTVSYALGSSSGILCIMVPHPYSASIPLGSMRLICFLAEAVWASILGAYLQPCPSKYHRSCPYRYASKVFS</sequence>
<gene>
    <name evidence="2" type="ORF">BDV29DRAFT_166119</name>
</gene>
<accession>A0A5N5XHI1</accession>
<feature type="transmembrane region" description="Helical" evidence="1">
    <location>
        <begin position="36"/>
        <end position="58"/>
    </location>
</feature>
<evidence type="ECO:0000256" key="1">
    <source>
        <dbReference type="SAM" id="Phobius"/>
    </source>
</evidence>
<keyword evidence="1" id="KW-1133">Transmembrane helix</keyword>
<dbReference type="EMBL" id="ML732157">
    <property type="protein sequence ID" value="KAB8078520.1"/>
    <property type="molecule type" value="Genomic_DNA"/>
</dbReference>
<keyword evidence="1" id="KW-0472">Membrane</keyword>
<evidence type="ECO:0000313" key="2">
    <source>
        <dbReference type="EMBL" id="KAB8078520.1"/>
    </source>
</evidence>
<keyword evidence="3" id="KW-1185">Reference proteome</keyword>
<proteinExistence type="predicted"/>
<dbReference type="AlphaFoldDB" id="A0A5N5XHI1"/>
<organism evidence="2 3">
    <name type="scientific">Aspergillus leporis</name>
    <dbReference type="NCBI Taxonomy" id="41062"/>
    <lineage>
        <taxon>Eukaryota</taxon>
        <taxon>Fungi</taxon>
        <taxon>Dikarya</taxon>
        <taxon>Ascomycota</taxon>
        <taxon>Pezizomycotina</taxon>
        <taxon>Eurotiomycetes</taxon>
        <taxon>Eurotiomycetidae</taxon>
        <taxon>Eurotiales</taxon>
        <taxon>Aspergillaceae</taxon>
        <taxon>Aspergillus</taxon>
        <taxon>Aspergillus subgen. Circumdati</taxon>
    </lineage>
</organism>